<keyword evidence="1" id="KW-1133">Transmembrane helix</keyword>
<organism evidence="2 3">
    <name type="scientific">Streptomyces turgidiscabies (strain Car8)</name>
    <dbReference type="NCBI Taxonomy" id="698760"/>
    <lineage>
        <taxon>Bacteria</taxon>
        <taxon>Bacillati</taxon>
        <taxon>Actinomycetota</taxon>
        <taxon>Actinomycetes</taxon>
        <taxon>Kitasatosporales</taxon>
        <taxon>Streptomycetaceae</taxon>
        <taxon>Streptomyces</taxon>
    </lineage>
</organism>
<keyword evidence="1" id="KW-0472">Membrane</keyword>
<keyword evidence="3" id="KW-1185">Reference proteome</keyword>
<evidence type="ECO:0000313" key="2">
    <source>
        <dbReference type="EMBL" id="ELP64587.1"/>
    </source>
</evidence>
<dbReference type="GeneID" id="97398782"/>
<feature type="transmembrane region" description="Helical" evidence="1">
    <location>
        <begin position="42"/>
        <end position="64"/>
    </location>
</feature>
<reference evidence="2 3" key="1">
    <citation type="journal article" date="2011" name="Plasmid">
        <title>Streptomyces turgidiscabies Car8 contains a modular pathogenicity island that shares virulence genes with other actinobacterial plant pathogens.</title>
        <authorList>
            <person name="Huguet-Tapia J.C."/>
            <person name="Badger J.H."/>
            <person name="Loria R."/>
            <person name="Pettis G.S."/>
        </authorList>
    </citation>
    <scope>NUCLEOTIDE SEQUENCE [LARGE SCALE GENOMIC DNA]</scope>
    <source>
        <strain evidence="2 3">Car8</strain>
    </source>
</reference>
<keyword evidence="1" id="KW-0812">Transmembrane</keyword>
<protein>
    <submittedName>
        <fullName evidence="2">Uncharacterized protein</fullName>
    </submittedName>
</protein>
<name>L7F015_STRT8</name>
<accession>L7F015</accession>
<dbReference type="EMBL" id="AEJB01000441">
    <property type="protein sequence ID" value="ELP64587.1"/>
    <property type="molecule type" value="Genomic_DNA"/>
</dbReference>
<comment type="caution">
    <text evidence="2">The sequence shown here is derived from an EMBL/GenBank/DDBJ whole genome shotgun (WGS) entry which is preliminary data.</text>
</comment>
<proteinExistence type="predicted"/>
<sequence length="69" mass="7344">MSGRDFTKQYVLMVLLIATVVGLGVMVLALVAHHGLWESGCYGAGAFIGSFALARWVFGQLGLLSRDDG</sequence>
<evidence type="ECO:0000313" key="3">
    <source>
        <dbReference type="Proteomes" id="UP000010931"/>
    </source>
</evidence>
<dbReference type="RefSeq" id="WP_006380348.1">
    <property type="nucleotide sequence ID" value="NZ_AEJB01000441.1"/>
</dbReference>
<gene>
    <name evidence="2" type="ORF">STRTUCAR8_09218</name>
</gene>
<dbReference type="Proteomes" id="UP000010931">
    <property type="component" value="Unassembled WGS sequence"/>
</dbReference>
<dbReference type="AlphaFoldDB" id="L7F015"/>
<feature type="transmembrane region" description="Helical" evidence="1">
    <location>
        <begin position="12"/>
        <end position="36"/>
    </location>
</feature>
<evidence type="ECO:0000256" key="1">
    <source>
        <dbReference type="SAM" id="Phobius"/>
    </source>
</evidence>